<gene>
    <name evidence="2" type="ORF">DDF84_021030</name>
</gene>
<accession>A0A2L0X3M7</accession>
<dbReference type="InterPro" id="IPR018060">
    <property type="entry name" value="HTH_AraC"/>
</dbReference>
<dbReference type="RefSeq" id="WP_080672819.1">
    <property type="nucleotide sequence ID" value="NZ_CP026544.1"/>
</dbReference>
<dbReference type="AlphaFoldDB" id="A0A2L0X3M7"/>
<organism evidence="2 3">
    <name type="scientific">Cupriavidus metallidurans</name>
    <dbReference type="NCBI Taxonomy" id="119219"/>
    <lineage>
        <taxon>Bacteria</taxon>
        <taxon>Pseudomonadati</taxon>
        <taxon>Pseudomonadota</taxon>
        <taxon>Betaproteobacteria</taxon>
        <taxon>Burkholderiales</taxon>
        <taxon>Burkholderiaceae</taxon>
        <taxon>Cupriavidus</taxon>
    </lineage>
</organism>
<dbReference type="PROSITE" id="PS01124">
    <property type="entry name" value="HTH_ARAC_FAMILY_2"/>
    <property type="match status" value="1"/>
</dbReference>
<proteinExistence type="predicted"/>
<dbReference type="Pfam" id="PF14525">
    <property type="entry name" value="AraC_binding_2"/>
    <property type="match status" value="1"/>
</dbReference>
<dbReference type="OrthoDB" id="9178898at2"/>
<evidence type="ECO:0000313" key="2">
    <source>
        <dbReference type="EMBL" id="QBP12248.1"/>
    </source>
</evidence>
<protein>
    <submittedName>
        <fullName evidence="2">AraC family transcriptional regulator</fullName>
    </submittedName>
</protein>
<evidence type="ECO:0000313" key="3">
    <source>
        <dbReference type="Proteomes" id="UP000253772"/>
    </source>
</evidence>
<reference evidence="2 3" key="1">
    <citation type="submission" date="2019-03" db="EMBL/GenBank/DDBJ databases">
        <title>Comparative insights into the high quality Complete genome sequence of highly metal resistant Cupriavidus metallidurans strain BS1 isolated from a gold-copper mine.</title>
        <authorList>
            <person name="Mazhar H.S."/>
            <person name="Rensing C."/>
        </authorList>
    </citation>
    <scope>NUCLEOTIDE SEQUENCE [LARGE SCALE GENOMIC DNA]</scope>
    <source>
        <strain evidence="2 3">BS1</strain>
    </source>
</reference>
<dbReference type="Gene3D" id="1.10.10.60">
    <property type="entry name" value="Homeodomain-like"/>
    <property type="match status" value="1"/>
</dbReference>
<name>A0A2L0X3M7_9BURK</name>
<dbReference type="InterPro" id="IPR035418">
    <property type="entry name" value="AraC-bd_2"/>
</dbReference>
<sequence>MSAIVTWSTNAVPRTQRLDYFAAALSSALVPMQVEATHTGALASHMSMLDIDDVDVLSQCGSAHRSLRGRAELARSGAHTYHLIVNRRAAWYVEHAGATRVRAGQAFLIDSARANLIEMPSAYEVIHVKMPEAWLRRWVREPSRMVGRPLGGEAGQMDHALAAFVAGMTPHALRDGPLPASMMIDHLGAMLAMASGTTGKPVVASSAALALYNKVFACIANRSAEPLLSPGDIANSLAIAESELHSVLASFGDTFASLLVTHRLANARRMLASRAFEAFAVPEIALRAGFSRGADLTKLLEPGDASASDAREAQDRAKRLRPS</sequence>
<dbReference type="GO" id="GO:0003700">
    <property type="term" value="F:DNA-binding transcription factor activity"/>
    <property type="evidence" value="ECO:0007669"/>
    <property type="project" value="InterPro"/>
</dbReference>
<feature type="region of interest" description="Disordered" evidence="1">
    <location>
        <begin position="303"/>
        <end position="323"/>
    </location>
</feature>
<dbReference type="GO" id="GO:0043565">
    <property type="term" value="F:sequence-specific DNA binding"/>
    <property type="evidence" value="ECO:0007669"/>
    <property type="project" value="InterPro"/>
</dbReference>
<evidence type="ECO:0000256" key="1">
    <source>
        <dbReference type="SAM" id="MobiDB-lite"/>
    </source>
</evidence>
<dbReference type="EMBL" id="CP037901">
    <property type="protein sequence ID" value="QBP12248.1"/>
    <property type="molecule type" value="Genomic_DNA"/>
</dbReference>
<dbReference type="Proteomes" id="UP000253772">
    <property type="component" value="Chromosome c2"/>
</dbReference>